<reference evidence="5" key="1">
    <citation type="submission" date="2025-08" db="UniProtKB">
        <authorList>
            <consortium name="RefSeq"/>
        </authorList>
    </citation>
    <scope>IDENTIFICATION</scope>
    <source>
        <tissue evidence="5">Whole organism</tissue>
    </source>
</reference>
<dbReference type="GeneID" id="113202289"/>
<sequence length="262" mass="27712">MEQMDMSRLVGRVVVVTGAAGGLGAAIAEDLFQSGLKVAAFDCNLERVQALAARLQGGSSSGAAGGSVHPLHVDITKEAELKRAFQWVDEHLGAVAAIVNNAGIAPMSPLGDSDHQLMSSVLNTNVLGLAAATREAIESMKKHGVKDGVIVNIGSTVGHAEFISRALLDVFAMSMYATSKHAVIGFNRALRAELRNQGVNVRVTDLSPGTVQTPLVSDKCLEDLEHRVLQPRDIARAVRFVLSSPPSVEIVHLTIQPAGEVW</sequence>
<protein>
    <submittedName>
        <fullName evidence="5">Farnesol dehydrogenase-like</fullName>
    </submittedName>
</protein>
<proteinExistence type="inferred from homology"/>
<dbReference type="InterPro" id="IPR020904">
    <property type="entry name" value="Sc_DH/Rdtase_CS"/>
</dbReference>
<dbReference type="PRINTS" id="PR00080">
    <property type="entry name" value="SDRFAMILY"/>
</dbReference>
<evidence type="ECO:0000313" key="5">
    <source>
        <dbReference type="RefSeq" id="XP_026272216.1"/>
    </source>
</evidence>
<dbReference type="RefSeq" id="XP_026272216.1">
    <property type="nucleotide sequence ID" value="XM_026416431.2"/>
</dbReference>
<dbReference type="OrthoDB" id="1933717at2759"/>
<dbReference type="KEGG" id="foc:113202289"/>
<dbReference type="PANTHER" id="PTHR43115">
    <property type="entry name" value="DEHYDROGENASE/REDUCTASE SDR FAMILY MEMBER 11"/>
    <property type="match status" value="1"/>
</dbReference>
<evidence type="ECO:0000256" key="1">
    <source>
        <dbReference type="ARBA" id="ARBA00006484"/>
    </source>
</evidence>
<dbReference type="PANTHER" id="PTHR43115:SF4">
    <property type="entry name" value="DEHYDROGENASE_REDUCTASE SDR FAMILY MEMBER 11"/>
    <property type="match status" value="1"/>
</dbReference>
<dbReference type="PRINTS" id="PR00081">
    <property type="entry name" value="GDHRDH"/>
</dbReference>
<gene>
    <name evidence="5" type="primary">LOC113202289</name>
</gene>
<dbReference type="InterPro" id="IPR002347">
    <property type="entry name" value="SDR_fam"/>
</dbReference>
<keyword evidence="4" id="KW-1185">Reference proteome</keyword>
<dbReference type="InterPro" id="IPR036291">
    <property type="entry name" value="NAD(P)-bd_dom_sf"/>
</dbReference>
<name>A0A6J1S081_FRAOC</name>
<dbReference type="FunFam" id="3.40.50.720:FF:000047">
    <property type="entry name" value="NADP-dependent L-serine/L-allo-threonine dehydrogenase"/>
    <property type="match status" value="1"/>
</dbReference>
<keyword evidence="2" id="KW-0560">Oxidoreductase</keyword>
<organism evidence="4 5">
    <name type="scientific">Frankliniella occidentalis</name>
    <name type="common">Western flower thrips</name>
    <name type="synonym">Euthrips occidentalis</name>
    <dbReference type="NCBI Taxonomy" id="133901"/>
    <lineage>
        <taxon>Eukaryota</taxon>
        <taxon>Metazoa</taxon>
        <taxon>Ecdysozoa</taxon>
        <taxon>Arthropoda</taxon>
        <taxon>Hexapoda</taxon>
        <taxon>Insecta</taxon>
        <taxon>Pterygota</taxon>
        <taxon>Neoptera</taxon>
        <taxon>Paraneoptera</taxon>
        <taxon>Thysanoptera</taxon>
        <taxon>Terebrantia</taxon>
        <taxon>Thripoidea</taxon>
        <taxon>Thripidae</taxon>
        <taxon>Frankliniella</taxon>
    </lineage>
</organism>
<accession>A0A6J1S081</accession>
<dbReference type="PROSITE" id="PS00061">
    <property type="entry name" value="ADH_SHORT"/>
    <property type="match status" value="1"/>
</dbReference>
<dbReference type="GO" id="GO:0016616">
    <property type="term" value="F:oxidoreductase activity, acting on the CH-OH group of donors, NAD or NADP as acceptor"/>
    <property type="evidence" value="ECO:0007669"/>
    <property type="project" value="UniProtKB-ARBA"/>
</dbReference>
<dbReference type="Proteomes" id="UP000504606">
    <property type="component" value="Unplaced"/>
</dbReference>
<evidence type="ECO:0000256" key="2">
    <source>
        <dbReference type="ARBA" id="ARBA00023002"/>
    </source>
</evidence>
<evidence type="ECO:0000256" key="3">
    <source>
        <dbReference type="RuleBase" id="RU000363"/>
    </source>
</evidence>
<dbReference type="Pfam" id="PF00106">
    <property type="entry name" value="adh_short"/>
    <property type="match status" value="1"/>
</dbReference>
<evidence type="ECO:0000313" key="4">
    <source>
        <dbReference type="Proteomes" id="UP000504606"/>
    </source>
</evidence>
<comment type="similarity">
    <text evidence="1 3">Belongs to the short-chain dehydrogenases/reductases (SDR) family.</text>
</comment>
<dbReference type="AlphaFoldDB" id="A0A6J1S081"/>
<dbReference type="Gene3D" id="3.40.50.720">
    <property type="entry name" value="NAD(P)-binding Rossmann-like Domain"/>
    <property type="match status" value="1"/>
</dbReference>
<dbReference type="SUPFAM" id="SSF51735">
    <property type="entry name" value="NAD(P)-binding Rossmann-fold domains"/>
    <property type="match status" value="1"/>
</dbReference>